<evidence type="ECO:0000256" key="1">
    <source>
        <dbReference type="ARBA" id="ARBA00023157"/>
    </source>
</evidence>
<evidence type="ECO:0000259" key="3">
    <source>
        <dbReference type="PROSITE" id="PS50234"/>
    </source>
</evidence>
<feature type="domain" description="VWFA" evidence="3">
    <location>
        <begin position="181"/>
        <end position="344"/>
    </location>
</feature>
<keyword evidence="5" id="KW-0675">Receptor</keyword>
<organism evidence="5">
    <name type="scientific">Phallusia mammillata</name>
    <dbReference type="NCBI Taxonomy" id="59560"/>
    <lineage>
        <taxon>Eukaryota</taxon>
        <taxon>Metazoa</taxon>
        <taxon>Chordata</taxon>
        <taxon>Tunicata</taxon>
        <taxon>Ascidiacea</taxon>
        <taxon>Phlebobranchia</taxon>
        <taxon>Ascidiidae</taxon>
        <taxon>Phallusia</taxon>
    </lineage>
</organism>
<gene>
    <name evidence="5" type="primary">Matn4</name>
</gene>
<reference evidence="5" key="1">
    <citation type="submission" date="2020-04" db="EMBL/GenBank/DDBJ databases">
        <authorList>
            <person name="Neveu A P."/>
        </authorList>
    </citation>
    <scope>NUCLEOTIDE SEQUENCE</scope>
    <source>
        <tissue evidence="5">Whole embryo</tissue>
    </source>
</reference>
<dbReference type="InterPro" id="IPR035976">
    <property type="entry name" value="Sushi/SCR/CCP_sf"/>
</dbReference>
<proteinExistence type="evidence at transcript level"/>
<dbReference type="SMART" id="SM00327">
    <property type="entry name" value="VWA"/>
    <property type="match status" value="1"/>
</dbReference>
<dbReference type="InterPro" id="IPR002035">
    <property type="entry name" value="VWF_A"/>
</dbReference>
<dbReference type="CDD" id="cd01450">
    <property type="entry name" value="vWFA_subfamily_ECM"/>
    <property type="match status" value="1"/>
</dbReference>
<evidence type="ECO:0000259" key="4">
    <source>
        <dbReference type="PROSITE" id="PS50923"/>
    </source>
</evidence>
<dbReference type="PANTHER" id="PTHR24020:SF84">
    <property type="entry name" value="VWFA DOMAIN-CONTAINING PROTEIN"/>
    <property type="match status" value="1"/>
</dbReference>
<dbReference type="AlphaFoldDB" id="A0A6F9DKU8"/>
<dbReference type="PANTHER" id="PTHR24020">
    <property type="entry name" value="COLLAGEN ALPHA"/>
    <property type="match status" value="1"/>
</dbReference>
<name>A0A6F9DKU8_9ASCI</name>
<dbReference type="Pfam" id="PF00092">
    <property type="entry name" value="VWA"/>
    <property type="match status" value="1"/>
</dbReference>
<keyword evidence="1" id="KW-1015">Disulfide bond</keyword>
<evidence type="ECO:0000313" key="5">
    <source>
        <dbReference type="EMBL" id="CAB3263660.1"/>
    </source>
</evidence>
<dbReference type="Gene3D" id="2.10.70.10">
    <property type="entry name" value="Complement Module, domain 1"/>
    <property type="match status" value="1"/>
</dbReference>
<dbReference type="Gene3D" id="3.40.50.410">
    <property type="entry name" value="von Willebrand factor, type A domain"/>
    <property type="match status" value="1"/>
</dbReference>
<dbReference type="PROSITE" id="PS50923">
    <property type="entry name" value="SUSHI"/>
    <property type="match status" value="1"/>
</dbReference>
<dbReference type="CDD" id="cd00033">
    <property type="entry name" value="CCP"/>
    <property type="match status" value="1"/>
</dbReference>
<dbReference type="InterPro" id="IPR000436">
    <property type="entry name" value="Sushi_SCR_CCP_dom"/>
</dbReference>
<keyword evidence="5" id="KW-0812">Transmembrane</keyword>
<dbReference type="CDD" id="cd23539">
    <property type="entry name" value="TFP_LU_ECD_CinHb4_like"/>
    <property type="match status" value="1"/>
</dbReference>
<comment type="caution">
    <text evidence="2">Lacks conserved residue(s) required for the propagation of feature annotation.</text>
</comment>
<evidence type="ECO:0000256" key="2">
    <source>
        <dbReference type="PROSITE-ProRule" id="PRU00302"/>
    </source>
</evidence>
<keyword evidence="2" id="KW-0768">Sushi</keyword>
<dbReference type="PROSITE" id="PS50234">
    <property type="entry name" value="VWFA"/>
    <property type="match status" value="1"/>
</dbReference>
<dbReference type="SUPFAM" id="SSF53300">
    <property type="entry name" value="vWA-like"/>
    <property type="match status" value="1"/>
</dbReference>
<dbReference type="InterPro" id="IPR036465">
    <property type="entry name" value="vWFA_dom_sf"/>
</dbReference>
<keyword evidence="5" id="KW-0472">Membrane</keyword>
<dbReference type="EMBL" id="LR787798">
    <property type="protein sequence ID" value="CAB3263660.1"/>
    <property type="molecule type" value="mRNA"/>
</dbReference>
<sequence length="358" mass="39973">MVQCTNQQSCQSVVRKHNGKTLITKRCKQTTACLNNMKQNLRPFGKSTQCNDDEINSVCTCCCDKDNCNKGPLDCVKEQDTKPIKAANDVTCQQQGVLPHGEASCSDENKQGSTCEFRCTSPNYSIYPSGADKNQCGANGQWSQPKPCCARPCPPFFLFDAAILHHVSDKRSYPVVQAIRINVVRDNMDINYDTGKLAGLFYNSEPVLETQYNYNEYNDKTQLIQLAVERVKPTNSEDAIVNTGRAMKYAINNMYLAEMGARDSRVPKIMVIITDSNSDDNVKEASDAAIQAGITPYIFAIEHPDWPLNRTQMIEVAGTADRTYFLAGEDANMMKFVDDLTASFCENPCDHVLHEHEK</sequence>
<dbReference type="SUPFAM" id="SSF57535">
    <property type="entry name" value="Complement control module/SCR domain"/>
    <property type="match status" value="1"/>
</dbReference>
<feature type="domain" description="Sushi" evidence="4">
    <location>
        <begin position="90"/>
        <end position="151"/>
    </location>
</feature>
<accession>A0A6F9DKU8</accession>
<protein>
    <submittedName>
        <fullName evidence="5">Transmembrane matrix receptor MUP-4-like</fullName>
    </submittedName>
</protein>
<dbReference type="InterPro" id="IPR050525">
    <property type="entry name" value="ECM_Assembly_Org"/>
</dbReference>